<keyword evidence="7" id="KW-0732">Signal</keyword>
<keyword evidence="12" id="KW-1185">Reference proteome</keyword>
<name>A0A2A6CZ85_PRIPA</name>
<comment type="subcellular location">
    <subcellularLocation>
        <location evidence="1">Membrane</location>
        <topology evidence="1">Single-pass membrane protein</topology>
    </subcellularLocation>
</comment>
<accession>A0A8R1U324</accession>
<reference evidence="11" key="2">
    <citation type="submission" date="2022-06" db="UniProtKB">
        <authorList>
            <consortium name="EnsemblMetazoa"/>
        </authorList>
    </citation>
    <scope>IDENTIFICATION</scope>
    <source>
        <strain evidence="11">PS312</strain>
    </source>
</reference>
<dbReference type="GO" id="GO:0016020">
    <property type="term" value="C:membrane"/>
    <property type="evidence" value="ECO:0007669"/>
    <property type="project" value="UniProtKB-SubCell"/>
</dbReference>
<dbReference type="PANTHER" id="PTHR48043:SF23">
    <property type="entry name" value="UDP-GLUCURONOSYLTRANSFERASE"/>
    <property type="match status" value="1"/>
</dbReference>
<dbReference type="FunFam" id="3.40.50.2000:FF:000038">
    <property type="entry name" value="UDP-GlucuronosylTransferase"/>
    <property type="match status" value="7"/>
</dbReference>
<dbReference type="Pfam" id="PF00201">
    <property type="entry name" value="UDPGT"/>
    <property type="match status" value="8"/>
</dbReference>
<keyword evidence="5" id="KW-0808">Transferase</keyword>
<evidence type="ECO:0000256" key="1">
    <source>
        <dbReference type="ARBA" id="ARBA00004167"/>
    </source>
</evidence>
<keyword evidence="6" id="KW-0812">Transmembrane</keyword>
<gene>
    <name evidence="11" type="primary">WBGene00091933</name>
</gene>
<keyword evidence="9" id="KW-0472">Membrane</keyword>
<sequence length="3673" mass="412535">MKLIILFALIAHFAQPFKILVYNSKFGHSHSNFHGSVADALSEAGHNVTSLIPILDRNVRDGTTKSHIIYIEPVPEVEENYRNGANMTMNFLDMNNFNPILPFFMGKFMKKFVTTCGKTLDEPGLIDRLREEHFDVYIAQNFDYCGISLAHLIKPKAIVSASPSTLNGYLFEDWGVPEALSYRPAPYMSSLNVHSLIDRAWNIYASYALRGLTYALRRDMNSFFKERYGADYPSIQDQAGNAALIIVNAEPLIDYAAPTLSKVINIGGIGAKPAKPLDEYWTEILTRRKKTILLSFGSMVKSVNLSPAQKLAIVKMVSAFPDITFIWKYERPEDDFSVEHSSKLSNLVLSEWMPQADILAHPKLALFITHGGMGSTMETASRGVPGIFIPVIGDQPRNAGMMEYNGIGKVYDKFDLANAEKLTVTVREVLGNRKYRENAQRISKMLARKPYSSKEQLVKHVEFVAEFGPSKALRPQSLDMTFIEYNNLDLLAVCFIIIAIGLYCIVNSDFSEMRSFPFIFVVSFIFVADAYKILVYNSKYGHSHSNFLGMIADTLAEAGHNVTSLIPIMDGSVKDGTEKSTHVIYTQPDEDIRLAYEQNNKKPKSFFTMGLMNPIFPFFMGPWLGTSLYRNCKKVLEEPGLIKRLKEEKFDVYISENFDVCGIGLSEAIKPKAVIGTSASDLFSWQFDEFGVERALSYRPVAFTSHLDVHSFFSRLRNIYGEWMGMTAFYFSRKYVNQALREAFGPDYPSVAEQSANVAYVFTNSEPLLDFAAPTSSRVVEIPGIGAKSPKPLDEYWEGVLTRRPKTVLLSFGSLAKSFTLPEEMKMGIIRTIARFPDVTFIWKYEQPEDDFCKEHASKLSNLVLTKWMAQVDILNHPNLAAFITHGGMGSTQETALRGVPGIFIPIFGDQPRNAGMMEYNGFGKVFDKFDLVDDEKFSVVIREVLENKKYRENAKRISKMLAKKPFSSKQQLIKTVEFAAEFGPSAALCPQSIDMNLIEYHNLDIVLFFILLSTALAYVSLKSPKLLRISNISYRYALGLLIVDFLCSRVRILTGRAPHFTLNVAIIRHIMRLLLPLFILSLSLTDAYKILVYNSKFSHSHSYFMGRIADILAEAGHEVTSLIPLLDETVPDSTTKSKIIHVSPDPRAVEEAKATRKDMDFYSMDSFSVIAQLFVGRYLGKTLEEPGLINKLREEKFDVMIAEHFDMCGLGISHLVKPKSYIGASATTIMNHEFEEFGVPRSSSFNPGSYMTFLDVHSTWSRIKNLYAEFLINLFFRDTRVKVEAVFKNKFGSQFPDFMTLSSHAAYVFTNSEPLIDFAVPTLSRVIPVGGLNAKDPKPLDETWTGILTKRPRTVLISFGSVVQSYMLPIEVKRSILKAINTFPDVTFIWKYERPEDEFAKGEAAKAKNLHLAKWQPQVDILNHPNLAVFITHGGMGSTQETAMRGVPGVFIPFFGDQPRNAGMMHFNDFGIAIDKTDMGNSEKFTAVLREVLENEKYRNNAKRIAEMLAKKPFSSKQQLVKYTEFAAEFGMFHARTNLIIITLKHSPSSALRPQSHDMTFIEYHNIDIVVVLVLISFGIGLLIIYILLKKIFGKNVVKPKKEMILPIYLLLLACSSDSFKVLVYNSKFGHSHSNYMGRLADIIAGAGHDVTSLISVIHPAHADGTHNSTKLIVEQSPETKIVVDKFNGAQVDLFSSNNYDPIGGYMFGNLFGAIFATQCKAVLEEPGLIERLKSGKYDVLLAEHFDMCGLGLVEVIKPKSFISVSTSVVFGSQFEEYGIPNMPSMIILHCSHVRCYTPPSALALYEMNIHSMRDRLWNLYSAWIDRFGFYPFRSLTHAVFREKFGPHFPSFVDISSRSAYVFTNSEPLIDFAAPTITKVIKLGGLGTKEPNKLSKEWESILAKREKAILLSFGSVVLSSKLPIPVKHSIIETVKAFPNITFIWKYETEDDFTKKFASQVGNLVLSKWTPQSDLLAHPKMAIFITHGGAGSTQETAGRGVPGIFVPLFGDQPRNAGMMQYNGLGKVLSKYDITTPAKVIAVIKGVLENERHDYRKNARKISAMLKKKPFGYNELIVKYVEFAAEFGPSPALRPQSFDMNWIEYNNVMIRLIGVFLVVFPLADSHKILVYSPKFGHSHSNIMGRIADILSEAGHDVSTLVSVIDPTITDGTKLSNIIRVMPLGKFFSEVLAMQCRTLLEEPGLVEKLKAEKYDVLFTEHFDMCGVGLVELIKPRSLISVAASNAFGPQLEEFGIPTALSYDPALFVSTLTVHSIWDRIVNIYADFLVRLIFNQMRTKTLAVYREKFGSNFPIMEEISSNSAYVFTNSEPLIDYAAPTISKVIPIGGIGASEPKKLSENWEKILLKREKTALLSFGSIIQSASFPTKIKNSIVETVKSFPDVTFIWKYEEDDDFSRDIAAKIPNLELTKWMPQSDLLAHPNLSLFITHGGMGSTQETALRGVPGVFIPIFGDQPRNSGMMEHNKLGKVLDKSEVSNSEKIVVIREVLYDQSYRQNARRVSAMLHKRPFTAKEQLIKYTEFAAEFGPSNALRPQSHDMNWIEYNNVDILIIGAFAAILFIVVSVNIIHMLNLIIQHQSLKMHLFLGILCTGFIVADSYKILVYSPTFGHSHSNYMGRIADILAEAGHNVTTLVSVMDPEVADGTKLSKVIHVPRSKETAELYSLLTQTKADMFEMNMFNPIGAYFMGQFFGSIFSTQCKELLATPGLVEQLKNENYDVYFTENFDMCGVVRLSFGTMRTQVRRIFAEKFGDNFPTFEKISSNAAYIFTNTEPLIDFATTTISRVISIGGIGAKEPKELSEDWVKILSKREKTVLLSFGSIAKGAYLPLPVKMSIIETVKALPHVTFIWKYEVNDDFTRDYASKLENLELTKWMPQVDLLGHSNLSLFITHGGMGSTQETAIRGVPGLFIPLFGDQPRNAGMMEHNKLGKVLDKTEITNSAKFIAAIREVLEDESYRTNARRVSAMLHKRPFTAKDQLIKYTEFAAEFGLSPALRPQSHDMNWIEYHNVDIFVAALVTALITLFISSDSFRSRCEWANGGVPSFDWVVHSICEQETNVLSMVLNTRITYSSAEMARFLCDLKRGEKRRAEQRKGAQVPCTVLSPTQVTFPLLFTLCAICVMLRLLGVFLIGLIVADSYKILVYSPKFGHSHSNFMGRIADIMAEAGHDVSTIVNVIDHEVADGTKLSKIIKIQPSEETTNMYGEMTKTKADMFEMNNFNPIGAYFMGKFFGAVFASQCRALLDEPGLVQKLKEEKFDIFFTEHFDMCGVGLVELIKPRSLISVAASVPFGPQLEEFGIPKALSYDPALYVSKMNVHSIYDRIINILGDFVVRLSFDQMRTSIIALYREKYGPNFPSLEEISSNSAYVFANTEPLIDYAVPTISKVVAIGGIGAKEPNKLSEDWVKILSKREKTVLLSFGSVAKSAYLPIKVKMSIVETVKALPDVTFIWKYEVDDDFTRDHASKLKNLELTKWMPQVDLLGIKHNSYFNETHPNLSLFITHGGMGSTQETALRGVPGIFIPIFGDQPRNAGMMEHNKFGKVLDKTEVTNSAKFVSVIREVLEDDSYRANAKRVSAMLHKRPFTAKEQLIKYTEFAAEFGPSKALRPQSHDMNWIEYHNVDIIVTGIVFTIISAVITLKIVQRVLSRFIGFSKAKKD</sequence>
<dbReference type="GO" id="GO:0015020">
    <property type="term" value="F:glucuronosyltransferase activity"/>
    <property type="evidence" value="ECO:0007669"/>
    <property type="project" value="UniProtKB-EC"/>
</dbReference>
<evidence type="ECO:0000256" key="4">
    <source>
        <dbReference type="ARBA" id="ARBA00022676"/>
    </source>
</evidence>
<keyword evidence="4" id="KW-0328">Glycosyltransferase</keyword>
<evidence type="ECO:0000313" key="11">
    <source>
        <dbReference type="EnsemblMetazoa" id="PPA02379.1"/>
    </source>
</evidence>
<dbReference type="EnsemblMetazoa" id="PPA02379.1">
    <property type="protein sequence ID" value="PPA02379.1"/>
    <property type="gene ID" value="WBGene00091933"/>
</dbReference>
<dbReference type="InterPro" id="IPR002213">
    <property type="entry name" value="UDP_glucos_trans"/>
</dbReference>
<dbReference type="CDD" id="cd03784">
    <property type="entry name" value="GT1_Gtf-like"/>
    <property type="match status" value="7"/>
</dbReference>
<reference evidence="12" key="1">
    <citation type="journal article" date="2008" name="Nat. Genet.">
        <title>The Pristionchus pacificus genome provides a unique perspective on nematode lifestyle and parasitism.</title>
        <authorList>
            <person name="Dieterich C."/>
            <person name="Clifton S.W."/>
            <person name="Schuster L.N."/>
            <person name="Chinwalla A."/>
            <person name="Delehaunty K."/>
            <person name="Dinkelacker I."/>
            <person name="Fulton L."/>
            <person name="Fulton R."/>
            <person name="Godfrey J."/>
            <person name="Minx P."/>
            <person name="Mitreva M."/>
            <person name="Roeseler W."/>
            <person name="Tian H."/>
            <person name="Witte H."/>
            <person name="Yang S.P."/>
            <person name="Wilson R.K."/>
            <person name="Sommer R.J."/>
        </authorList>
    </citation>
    <scope>NUCLEOTIDE SEQUENCE [LARGE SCALE GENOMIC DNA]</scope>
    <source>
        <strain evidence="12">PS312</strain>
    </source>
</reference>
<evidence type="ECO:0000256" key="9">
    <source>
        <dbReference type="ARBA" id="ARBA00023136"/>
    </source>
</evidence>
<evidence type="ECO:0000256" key="8">
    <source>
        <dbReference type="ARBA" id="ARBA00022989"/>
    </source>
</evidence>
<dbReference type="InterPro" id="IPR050271">
    <property type="entry name" value="UDP-glycosyltransferase"/>
</dbReference>
<protein>
    <recommendedName>
        <fullName evidence="3">glucuronosyltransferase</fullName>
        <ecNumber evidence="3">2.4.1.17</ecNumber>
    </recommendedName>
</protein>
<evidence type="ECO:0000256" key="10">
    <source>
        <dbReference type="ARBA" id="ARBA00047475"/>
    </source>
</evidence>
<dbReference type="GO" id="GO:0008194">
    <property type="term" value="F:UDP-glycosyltransferase activity"/>
    <property type="evidence" value="ECO:0000318"/>
    <property type="project" value="GO_Central"/>
</dbReference>
<evidence type="ECO:0000256" key="5">
    <source>
        <dbReference type="ARBA" id="ARBA00022679"/>
    </source>
</evidence>
<evidence type="ECO:0000256" key="6">
    <source>
        <dbReference type="ARBA" id="ARBA00022692"/>
    </source>
</evidence>
<proteinExistence type="inferred from homology"/>
<keyword evidence="8" id="KW-1133">Transmembrane helix</keyword>
<dbReference type="Proteomes" id="UP000005239">
    <property type="component" value="Unassembled WGS sequence"/>
</dbReference>
<evidence type="ECO:0000256" key="7">
    <source>
        <dbReference type="ARBA" id="ARBA00022729"/>
    </source>
</evidence>
<evidence type="ECO:0000256" key="3">
    <source>
        <dbReference type="ARBA" id="ARBA00012544"/>
    </source>
</evidence>
<organism evidence="11 12">
    <name type="scientific">Pristionchus pacificus</name>
    <name type="common">Parasitic nematode worm</name>
    <dbReference type="NCBI Taxonomy" id="54126"/>
    <lineage>
        <taxon>Eukaryota</taxon>
        <taxon>Metazoa</taxon>
        <taxon>Ecdysozoa</taxon>
        <taxon>Nematoda</taxon>
        <taxon>Chromadorea</taxon>
        <taxon>Rhabditida</taxon>
        <taxon>Rhabditina</taxon>
        <taxon>Diplogasteromorpha</taxon>
        <taxon>Diplogasteroidea</taxon>
        <taxon>Neodiplogasteridae</taxon>
        <taxon>Pristionchus</taxon>
    </lineage>
</organism>
<dbReference type="SUPFAM" id="SSF53756">
    <property type="entry name" value="UDP-Glycosyltransferase/glycogen phosphorylase"/>
    <property type="match status" value="7"/>
</dbReference>
<evidence type="ECO:0000256" key="2">
    <source>
        <dbReference type="ARBA" id="ARBA00009995"/>
    </source>
</evidence>
<comment type="similarity">
    <text evidence="2">Belongs to the UDP-glycosyltransferase family.</text>
</comment>
<comment type="catalytic activity">
    <reaction evidence="10">
        <text>glucuronate acceptor + UDP-alpha-D-glucuronate = acceptor beta-D-glucuronoside + UDP + H(+)</text>
        <dbReference type="Rhea" id="RHEA:21032"/>
        <dbReference type="ChEBI" id="CHEBI:15378"/>
        <dbReference type="ChEBI" id="CHEBI:58052"/>
        <dbReference type="ChEBI" id="CHEBI:58223"/>
        <dbReference type="ChEBI" id="CHEBI:132367"/>
        <dbReference type="ChEBI" id="CHEBI:132368"/>
        <dbReference type="EC" id="2.4.1.17"/>
    </reaction>
</comment>
<dbReference type="PANTHER" id="PTHR48043">
    <property type="entry name" value="EG:EG0003.4 PROTEIN-RELATED"/>
    <property type="match status" value="1"/>
</dbReference>
<dbReference type="EC" id="2.4.1.17" evidence="3"/>
<dbReference type="Gene3D" id="3.40.50.2000">
    <property type="entry name" value="Glycogen Phosphorylase B"/>
    <property type="match status" value="7"/>
</dbReference>
<accession>A0A2A6CZ85</accession>
<evidence type="ECO:0000313" key="12">
    <source>
        <dbReference type="Proteomes" id="UP000005239"/>
    </source>
</evidence>